<keyword evidence="6" id="KW-1185">Reference proteome</keyword>
<organism evidence="5 6">
    <name type="scientific">Lottia gigantea</name>
    <name type="common">Giant owl limpet</name>
    <dbReference type="NCBI Taxonomy" id="225164"/>
    <lineage>
        <taxon>Eukaryota</taxon>
        <taxon>Metazoa</taxon>
        <taxon>Spiralia</taxon>
        <taxon>Lophotrochozoa</taxon>
        <taxon>Mollusca</taxon>
        <taxon>Gastropoda</taxon>
        <taxon>Patellogastropoda</taxon>
        <taxon>Lottioidea</taxon>
        <taxon>Lottiidae</taxon>
        <taxon>Lottia</taxon>
    </lineage>
</organism>
<evidence type="ECO:0000256" key="4">
    <source>
        <dbReference type="SAM" id="MobiDB-lite"/>
    </source>
</evidence>
<evidence type="ECO:0000256" key="1">
    <source>
        <dbReference type="ARBA" id="ARBA00005483"/>
    </source>
</evidence>
<accession>V3YY14</accession>
<dbReference type="SUPFAM" id="SSF81790">
    <property type="entry name" value="Myosin phosphatase inhibitor 17kDa protein, CPI-17"/>
    <property type="match status" value="1"/>
</dbReference>
<dbReference type="Proteomes" id="UP000030746">
    <property type="component" value="Unassembled WGS sequence"/>
</dbReference>
<comment type="similarity">
    <text evidence="1">Belongs to the PP1 inhibitor family.</text>
</comment>
<dbReference type="RefSeq" id="XP_009066370.1">
    <property type="nucleotide sequence ID" value="XM_009068122.1"/>
</dbReference>
<proteinExistence type="inferred from homology"/>
<evidence type="ECO:0000313" key="5">
    <source>
        <dbReference type="EMBL" id="ESO83003.1"/>
    </source>
</evidence>
<gene>
    <name evidence="5" type="ORF">LOTGIDRAFT_169834</name>
</gene>
<dbReference type="GO" id="GO:0004865">
    <property type="term" value="F:protein serine/threonine phosphatase inhibitor activity"/>
    <property type="evidence" value="ECO:0007669"/>
    <property type="project" value="TreeGrafter"/>
</dbReference>
<dbReference type="EMBL" id="KB203827">
    <property type="protein sequence ID" value="ESO83003.1"/>
    <property type="molecule type" value="Genomic_DNA"/>
</dbReference>
<dbReference type="PANTHER" id="PTHR16188:SF14">
    <property type="entry name" value="GEO07393P1"/>
    <property type="match status" value="1"/>
</dbReference>
<feature type="region of interest" description="Disordered" evidence="4">
    <location>
        <begin position="41"/>
        <end position="69"/>
    </location>
</feature>
<dbReference type="InterPro" id="IPR008025">
    <property type="entry name" value="CPI-17"/>
</dbReference>
<evidence type="ECO:0000256" key="3">
    <source>
        <dbReference type="ARBA" id="ARBA00023272"/>
    </source>
</evidence>
<dbReference type="GO" id="GO:0005737">
    <property type="term" value="C:cytoplasm"/>
    <property type="evidence" value="ECO:0007669"/>
    <property type="project" value="InterPro"/>
</dbReference>
<dbReference type="STRING" id="225164.V3YY14"/>
<name>V3YY14_LOTGI</name>
<dbReference type="CTD" id="20241239"/>
<sequence>MSKNLFRSKKSVGFNEVMATSYSSPTSTEPTYASNNLETSYQQRSTNMSDPRGSIGSNSGKNHVDFHVKREEDKVKKTKYLTAKYGQHQMMLIRKRLGVEDWIYDELRKLYGCENLISSSLNDRV</sequence>
<dbReference type="KEGG" id="lgi:LOTGIDRAFT_169834"/>
<dbReference type="PANTHER" id="PTHR16188">
    <property type="entry name" value="PROTEIN PHOSPHATASE 1 INHIBITOR POTENTIATED BY PROTEIN KINASE C"/>
    <property type="match status" value="1"/>
</dbReference>
<keyword evidence="2" id="KW-0597">Phosphoprotein</keyword>
<dbReference type="InterPro" id="IPR036658">
    <property type="entry name" value="CPI-17_sf"/>
</dbReference>
<reference evidence="5 6" key="1">
    <citation type="journal article" date="2013" name="Nature">
        <title>Insights into bilaterian evolution from three spiralian genomes.</title>
        <authorList>
            <person name="Simakov O."/>
            <person name="Marletaz F."/>
            <person name="Cho S.J."/>
            <person name="Edsinger-Gonzales E."/>
            <person name="Havlak P."/>
            <person name="Hellsten U."/>
            <person name="Kuo D.H."/>
            <person name="Larsson T."/>
            <person name="Lv J."/>
            <person name="Arendt D."/>
            <person name="Savage R."/>
            <person name="Osoegawa K."/>
            <person name="de Jong P."/>
            <person name="Grimwood J."/>
            <person name="Chapman J.A."/>
            <person name="Shapiro H."/>
            <person name="Aerts A."/>
            <person name="Otillar R.P."/>
            <person name="Terry A.Y."/>
            <person name="Boore J.L."/>
            <person name="Grigoriev I.V."/>
            <person name="Lindberg D.R."/>
            <person name="Seaver E.C."/>
            <person name="Weisblat D.A."/>
            <person name="Putnam N.H."/>
            <person name="Rokhsar D.S."/>
        </authorList>
    </citation>
    <scope>NUCLEOTIDE SEQUENCE [LARGE SCALE GENOMIC DNA]</scope>
</reference>
<protein>
    <submittedName>
        <fullName evidence="5">Uncharacterized protein</fullName>
    </submittedName>
</protein>
<dbReference type="Gene3D" id="1.10.150.220">
    <property type="entry name" value="CPI-17"/>
    <property type="match status" value="1"/>
</dbReference>
<dbReference type="GeneID" id="20241239"/>
<dbReference type="OrthoDB" id="8193882at2759"/>
<feature type="compositionally biased region" description="Polar residues" evidence="4">
    <location>
        <begin position="41"/>
        <end position="61"/>
    </location>
</feature>
<evidence type="ECO:0000256" key="2">
    <source>
        <dbReference type="ARBA" id="ARBA00022553"/>
    </source>
</evidence>
<dbReference type="OMA" id="DHDCELE"/>
<keyword evidence="3" id="KW-0650">Protein phosphatase inhibitor</keyword>
<dbReference type="AlphaFoldDB" id="V3YY14"/>
<evidence type="ECO:0000313" key="6">
    <source>
        <dbReference type="Proteomes" id="UP000030746"/>
    </source>
</evidence>
<dbReference type="HOGENOM" id="CLU_1995200_0_0_1"/>